<name>M1LNF0_9CLOT</name>
<dbReference type="STRING" id="36745.CLSAP_05470"/>
<dbReference type="RefSeq" id="WP_015390661.1">
    <property type="nucleotide sequence ID" value="NC_020291.1"/>
</dbReference>
<dbReference type="AlphaFoldDB" id="M1LNF0"/>
<keyword evidence="2" id="KW-1185">Reference proteome</keyword>
<dbReference type="Proteomes" id="UP000011728">
    <property type="component" value="Chromosome"/>
</dbReference>
<proteinExistence type="predicted"/>
<evidence type="ECO:0000313" key="2">
    <source>
        <dbReference type="Proteomes" id="UP000011728"/>
    </source>
</evidence>
<protein>
    <submittedName>
        <fullName evidence="1">Uncharacterized protein</fullName>
    </submittedName>
</protein>
<reference evidence="1 2" key="1">
    <citation type="submission" date="2013-02" db="EMBL/GenBank/DDBJ databases">
        <title>Genome sequence of Clostridium saccharoperbutylacetonicum N1-4(HMT).</title>
        <authorList>
            <person name="Poehlein A."/>
            <person name="Daniel R."/>
        </authorList>
    </citation>
    <scope>NUCLEOTIDE SEQUENCE [LARGE SCALE GENOMIC DNA]</scope>
    <source>
        <strain evidence="2">N1-4(HMT)</strain>
    </source>
</reference>
<dbReference type="EMBL" id="CP004121">
    <property type="protein sequence ID" value="AGF54335.1"/>
    <property type="molecule type" value="Genomic_DNA"/>
</dbReference>
<sequence length="52" mass="6053">MKVNINIISSEVEEEVNFNIYNVNPKINEAIELLTSSNKIIKRLLAKREDKH</sequence>
<dbReference type="PATRIC" id="fig|931276.5.peg.501"/>
<dbReference type="KEGG" id="csr:Cspa_c05410"/>
<dbReference type="HOGENOM" id="CLU_3078483_0_0_9"/>
<organism evidence="1 2">
    <name type="scientific">Clostridium saccharoperbutylacetonicum N1-4(HMT)</name>
    <dbReference type="NCBI Taxonomy" id="931276"/>
    <lineage>
        <taxon>Bacteria</taxon>
        <taxon>Bacillati</taxon>
        <taxon>Bacillota</taxon>
        <taxon>Clostridia</taxon>
        <taxon>Eubacteriales</taxon>
        <taxon>Clostridiaceae</taxon>
        <taxon>Clostridium</taxon>
    </lineage>
</organism>
<evidence type="ECO:0000313" key="1">
    <source>
        <dbReference type="EMBL" id="AGF54335.1"/>
    </source>
</evidence>
<accession>M1LNF0</accession>
<gene>
    <name evidence="1" type="ORF">Cspa_c05410</name>
</gene>